<name>A0A4Y6VCD2_9PROT</name>
<dbReference type="Proteomes" id="UP000317214">
    <property type="component" value="Plasmid unnamed1"/>
</dbReference>
<dbReference type="GO" id="GO:0015679">
    <property type="term" value="P:plasma membrane copper ion transport"/>
    <property type="evidence" value="ECO:0007669"/>
    <property type="project" value="TreeGrafter"/>
</dbReference>
<dbReference type="AlphaFoldDB" id="A0A4Y6VCD2"/>
<dbReference type="EMBL" id="CP032486">
    <property type="protein sequence ID" value="QDH26045.1"/>
    <property type="molecule type" value="Genomic_DNA"/>
</dbReference>
<feature type="domain" description="CzcB-like C-terminal circularly permuted SH3-like" evidence="4">
    <location>
        <begin position="315"/>
        <end position="374"/>
    </location>
</feature>
<sequence>MTARRIVLGGALGITLGATCLLSVRAMAEEIRMDRLAQANEELKTEIVHAGTLRATLSAMARVDIDTGRSVTIRPAGDGKVLSVLVTPGQTVRQGQVLLTYTDHSLHIMALQKKQAYAALGAAYAALSEAEAAYGRGRALAGAAVATGEVKRRQAIVQEDRDTVIARQADIDTIEHRLAEEFNSPTERIEHEEESALIAPVDGVVRSIPVGVATDISPQTIVAEVADLSCVWITAEIVPDAAARLAPGNAIRFRPPGDPAATPVLSTISTIDGVADPATGLVRVIARAKGPSTLLRPGTMLDATIDTTRQADGLEVPRSALQRMGAHTVVFVQAGPETFFARMVHVRLIGEDTAIVEGSLATGDKVVTDGSFALRAVAALSSDAN</sequence>
<dbReference type="GO" id="GO:0060003">
    <property type="term" value="P:copper ion export"/>
    <property type="evidence" value="ECO:0007669"/>
    <property type="project" value="TreeGrafter"/>
</dbReference>
<dbReference type="GO" id="GO:0030313">
    <property type="term" value="C:cell envelope"/>
    <property type="evidence" value="ECO:0007669"/>
    <property type="project" value="TreeGrafter"/>
</dbReference>
<dbReference type="PANTHER" id="PTHR30097:SF4">
    <property type="entry name" value="SLR6042 PROTEIN"/>
    <property type="match status" value="1"/>
</dbReference>
<evidence type="ECO:0000259" key="3">
    <source>
        <dbReference type="Pfam" id="PF25954"/>
    </source>
</evidence>
<dbReference type="OrthoDB" id="9806939at2"/>
<protein>
    <submittedName>
        <fullName evidence="5">Efflux RND transporter periplasmic adaptor subunit</fullName>
    </submittedName>
</protein>
<keyword evidence="6" id="KW-1185">Reference proteome</keyword>
<dbReference type="InterPro" id="IPR006143">
    <property type="entry name" value="RND_pump_MFP"/>
</dbReference>
<keyword evidence="5" id="KW-0614">Plasmid</keyword>
<dbReference type="Gene3D" id="2.40.30.170">
    <property type="match status" value="1"/>
</dbReference>
<evidence type="ECO:0000313" key="5">
    <source>
        <dbReference type="EMBL" id="QDH26045.1"/>
    </source>
</evidence>
<gene>
    <name evidence="5" type="ORF">D5366_11525</name>
</gene>
<dbReference type="Pfam" id="PF25954">
    <property type="entry name" value="Beta-barrel_RND_2"/>
    <property type="match status" value="1"/>
</dbReference>
<dbReference type="NCBIfam" id="TIGR01730">
    <property type="entry name" value="RND_mfp"/>
    <property type="match status" value="1"/>
</dbReference>
<dbReference type="Pfam" id="PF25975">
    <property type="entry name" value="CzcB_C"/>
    <property type="match status" value="1"/>
</dbReference>
<dbReference type="GO" id="GO:0022857">
    <property type="term" value="F:transmembrane transporter activity"/>
    <property type="evidence" value="ECO:0007669"/>
    <property type="project" value="InterPro"/>
</dbReference>
<evidence type="ECO:0000256" key="2">
    <source>
        <dbReference type="ARBA" id="ARBA00022448"/>
    </source>
</evidence>
<dbReference type="PANTHER" id="PTHR30097">
    <property type="entry name" value="CATION EFFLUX SYSTEM PROTEIN CUSB"/>
    <property type="match status" value="1"/>
</dbReference>
<evidence type="ECO:0000259" key="4">
    <source>
        <dbReference type="Pfam" id="PF25975"/>
    </source>
</evidence>
<reference evidence="5 6" key="1">
    <citation type="submission" date="2018-09" db="EMBL/GenBank/DDBJ databases">
        <title>The complete genome sequence of Neokomagataea tanensis NBRC 106556(T).</title>
        <authorList>
            <person name="Chua K.-O."/>
            <person name="See-Too W.-S."/>
            <person name="Hong K.-W."/>
            <person name="Yin W.-F."/>
            <person name="Chan K.-G."/>
        </authorList>
    </citation>
    <scope>NUCLEOTIDE SEQUENCE [LARGE SCALE GENOMIC DNA]</scope>
    <source>
        <strain evidence="6">AH13 \ NBRC 106556</strain>
        <plasmid evidence="5 6">unnamed1</plasmid>
    </source>
</reference>
<evidence type="ECO:0000313" key="6">
    <source>
        <dbReference type="Proteomes" id="UP000317214"/>
    </source>
</evidence>
<dbReference type="KEGG" id="ntn:D5366_11525"/>
<dbReference type="SUPFAM" id="SSF111369">
    <property type="entry name" value="HlyD-like secretion proteins"/>
    <property type="match status" value="1"/>
</dbReference>
<dbReference type="InterPro" id="IPR058649">
    <property type="entry name" value="CzcB_C"/>
</dbReference>
<proteinExistence type="inferred from homology"/>
<dbReference type="Gene3D" id="2.40.50.100">
    <property type="match status" value="1"/>
</dbReference>
<dbReference type="InterPro" id="IPR051909">
    <property type="entry name" value="MFP_Cation_Efflux"/>
</dbReference>
<evidence type="ECO:0000256" key="1">
    <source>
        <dbReference type="ARBA" id="ARBA00009477"/>
    </source>
</evidence>
<keyword evidence="2" id="KW-0813">Transport</keyword>
<comment type="similarity">
    <text evidence="1">Belongs to the membrane fusion protein (MFP) (TC 8.A.1) family.</text>
</comment>
<geneLocation type="plasmid" evidence="5">
    <name>unnamed1</name>
</geneLocation>
<dbReference type="InterPro" id="IPR058792">
    <property type="entry name" value="Beta-barrel_RND_2"/>
</dbReference>
<accession>A0A4Y6VCD2</accession>
<dbReference type="Gene3D" id="2.40.420.20">
    <property type="match status" value="1"/>
</dbReference>
<organism evidence="5 6">
    <name type="scientific">Neokomagataea tanensis</name>
    <dbReference type="NCBI Taxonomy" id="661191"/>
    <lineage>
        <taxon>Bacteria</taxon>
        <taxon>Pseudomonadati</taxon>
        <taxon>Pseudomonadota</taxon>
        <taxon>Alphaproteobacteria</taxon>
        <taxon>Acetobacterales</taxon>
        <taxon>Acetobacteraceae</taxon>
        <taxon>Neokomagataea</taxon>
    </lineage>
</organism>
<dbReference type="GO" id="GO:0016020">
    <property type="term" value="C:membrane"/>
    <property type="evidence" value="ECO:0007669"/>
    <property type="project" value="InterPro"/>
</dbReference>
<feature type="domain" description="CusB-like beta-barrel" evidence="3">
    <location>
        <begin position="231"/>
        <end position="307"/>
    </location>
</feature>